<dbReference type="AlphaFoldDB" id="A0A1X0QLC2"/>
<dbReference type="GO" id="GO:0008033">
    <property type="term" value="P:tRNA processing"/>
    <property type="evidence" value="ECO:0007669"/>
    <property type="project" value="InterPro"/>
</dbReference>
<gene>
    <name evidence="1" type="ORF">A0H76_2825</name>
</gene>
<name>A0A1X0QLC2_9MICR</name>
<evidence type="ECO:0000313" key="1">
    <source>
        <dbReference type="EMBL" id="ORE00560.1"/>
    </source>
</evidence>
<reference evidence="1 2" key="1">
    <citation type="journal article" date="2017" name="Environ. Microbiol.">
        <title>Decay of the glycolytic pathway and adaptation to intranuclear parasitism within Enterocytozoonidae microsporidia.</title>
        <authorList>
            <person name="Wiredu Boakye D."/>
            <person name="Jaroenlak P."/>
            <person name="Prachumwat A."/>
            <person name="Williams T.A."/>
            <person name="Bateman K.S."/>
            <person name="Itsathitphaisarn O."/>
            <person name="Sritunyalucksana K."/>
            <person name="Paszkiewicz K.H."/>
            <person name="Moore K.A."/>
            <person name="Stentiford G.D."/>
            <person name="Williams B.A."/>
        </authorList>
    </citation>
    <scope>NUCLEOTIDE SEQUENCE [LARGE SCALE GENOMIC DNA]</scope>
    <source>
        <strain evidence="2">canceri</strain>
    </source>
</reference>
<organism evidence="1 2">
    <name type="scientific">Hepatospora eriocheir</name>
    <dbReference type="NCBI Taxonomy" id="1081669"/>
    <lineage>
        <taxon>Eukaryota</taxon>
        <taxon>Fungi</taxon>
        <taxon>Fungi incertae sedis</taxon>
        <taxon>Microsporidia</taxon>
        <taxon>Hepatosporidae</taxon>
        <taxon>Hepatospora</taxon>
    </lineage>
</organism>
<proteinExistence type="predicted"/>
<protein>
    <submittedName>
        <fullName evidence="1">Uncharacterized protein</fullName>
    </submittedName>
</protein>
<dbReference type="VEuPathDB" id="MicrosporidiaDB:A0H76_2825"/>
<dbReference type="VEuPathDB" id="MicrosporidiaDB:HERIO_2684"/>
<sequence length="153" mass="18450">MKDKPIDYFKSKIPNINHKLTIHMGTDKSILTIKKKLEMRVNHINPESITLDKIKEMNIEFNKYLDKLNINKLFIERLYKAELAGAKIFLRDYSNPTKLIECYIIEERENSLIVLKWKVKIYPKSRIEFYLIYQNIKYLFIGENLKLNRFFKS</sequence>
<dbReference type="GO" id="GO:0003723">
    <property type="term" value="F:RNA binding"/>
    <property type="evidence" value="ECO:0007669"/>
    <property type="project" value="InterPro"/>
</dbReference>
<comment type="caution">
    <text evidence="1">The sequence shown here is derived from an EMBL/GenBank/DDBJ whole genome shotgun (WGS) entry which is preliminary data.</text>
</comment>
<dbReference type="GO" id="GO:0030677">
    <property type="term" value="C:ribonuclease P complex"/>
    <property type="evidence" value="ECO:0007669"/>
    <property type="project" value="InterPro"/>
</dbReference>
<accession>A0A1X0QLC2</accession>
<dbReference type="Proteomes" id="UP000192501">
    <property type="component" value="Unassembled WGS sequence"/>
</dbReference>
<evidence type="ECO:0000313" key="2">
    <source>
        <dbReference type="Proteomes" id="UP000192501"/>
    </source>
</evidence>
<dbReference type="InterPro" id="IPR023534">
    <property type="entry name" value="Rof/RNase_P-like"/>
</dbReference>
<dbReference type="SUPFAM" id="SSF101744">
    <property type="entry name" value="Rof/RNase P subunit-like"/>
    <property type="match status" value="1"/>
</dbReference>
<dbReference type="EMBL" id="LTAI01000010">
    <property type="protein sequence ID" value="ORE00560.1"/>
    <property type="molecule type" value="Genomic_DNA"/>
</dbReference>
<dbReference type="InterPro" id="IPR036980">
    <property type="entry name" value="RNase_P/MRP_Rpp29_sf"/>
</dbReference>
<dbReference type="Gene3D" id="2.30.30.210">
    <property type="entry name" value="Ribonuclease P/MRP, subunit p29"/>
    <property type="match status" value="1"/>
</dbReference>